<proteinExistence type="predicted"/>
<dbReference type="Proteomes" id="UP000559182">
    <property type="component" value="Unassembled WGS sequence"/>
</dbReference>
<dbReference type="PANTHER" id="PTHR43194:SF2">
    <property type="entry name" value="PEROXISOMAL MEMBRANE PROTEIN LPX1"/>
    <property type="match status" value="1"/>
</dbReference>
<dbReference type="PANTHER" id="PTHR43194">
    <property type="entry name" value="HYDROLASE ALPHA/BETA FOLD FAMILY"/>
    <property type="match status" value="1"/>
</dbReference>
<accession>A0A839NJA7</accession>
<dbReference type="InterPro" id="IPR029058">
    <property type="entry name" value="AB_hydrolase_fold"/>
</dbReference>
<evidence type="ECO:0000313" key="3">
    <source>
        <dbReference type="Proteomes" id="UP000559182"/>
    </source>
</evidence>
<evidence type="ECO:0000313" key="2">
    <source>
        <dbReference type="EMBL" id="MBB2894731.1"/>
    </source>
</evidence>
<dbReference type="Pfam" id="PF12697">
    <property type="entry name" value="Abhydrolase_6"/>
    <property type="match status" value="1"/>
</dbReference>
<keyword evidence="3" id="KW-1185">Reference proteome</keyword>
<dbReference type="AlphaFoldDB" id="A0A839NJA7"/>
<comment type="caution">
    <text evidence="2">The sequence shown here is derived from an EMBL/GenBank/DDBJ whole genome shotgun (WGS) entry which is preliminary data.</text>
</comment>
<dbReference type="GO" id="GO:0003824">
    <property type="term" value="F:catalytic activity"/>
    <property type="evidence" value="ECO:0007669"/>
    <property type="project" value="UniProtKB-ARBA"/>
</dbReference>
<feature type="domain" description="AB hydrolase-1" evidence="1">
    <location>
        <begin position="15"/>
        <end position="241"/>
    </location>
</feature>
<sequence length="256" mass="27802">MSIGHVLVGSGPVTVIALHGWFGSAQGWGELPLRIDGDRYTVAFLDYRGYGSRKDETGDYSLAEISADARELADELGWEHYALIGHSMGGSAMMRTFADAPERVTGLVGISPVPPTGVPFDDDSWALFDGAAVNDENRAAIIGFTTGNVHPDEWVQQLVRFSVDNSRRDAFGAYLPSWGKTDFHEEVPAVQVPLRVITGARDAALGPQTCEATWLQLFPGARMDVIDDAGHYPMYESPDVFMTHLDSALGEVPSDE</sequence>
<dbReference type="InterPro" id="IPR000073">
    <property type="entry name" value="AB_hydrolase_1"/>
</dbReference>
<dbReference type="InterPro" id="IPR050228">
    <property type="entry name" value="Carboxylesterase_BioH"/>
</dbReference>
<dbReference type="SUPFAM" id="SSF53474">
    <property type="entry name" value="alpha/beta-Hydrolases"/>
    <property type="match status" value="1"/>
</dbReference>
<dbReference type="Gene3D" id="3.40.50.1820">
    <property type="entry name" value="alpha/beta hydrolase"/>
    <property type="match status" value="1"/>
</dbReference>
<reference evidence="2 3" key="1">
    <citation type="submission" date="2020-08" db="EMBL/GenBank/DDBJ databases">
        <title>Sequencing the genomes of 1000 actinobacteria strains.</title>
        <authorList>
            <person name="Klenk H.-P."/>
        </authorList>
    </citation>
    <scope>NUCLEOTIDE SEQUENCE [LARGE SCALE GENOMIC DNA]</scope>
    <source>
        <strain evidence="2 3">DSM 105369</strain>
    </source>
</reference>
<organism evidence="2 3">
    <name type="scientific">Flexivirga oryzae</name>
    <dbReference type="NCBI Taxonomy" id="1794944"/>
    <lineage>
        <taxon>Bacteria</taxon>
        <taxon>Bacillati</taxon>
        <taxon>Actinomycetota</taxon>
        <taxon>Actinomycetes</taxon>
        <taxon>Micrococcales</taxon>
        <taxon>Dermacoccaceae</taxon>
        <taxon>Flexivirga</taxon>
    </lineage>
</organism>
<dbReference type="RefSeq" id="WP_183323161.1">
    <property type="nucleotide sequence ID" value="NZ_JACHVQ010000007.1"/>
</dbReference>
<protein>
    <submittedName>
        <fullName evidence="2">Pimeloyl-ACP methyl ester carboxylesterase</fullName>
    </submittedName>
</protein>
<name>A0A839NJA7_9MICO</name>
<evidence type="ECO:0000259" key="1">
    <source>
        <dbReference type="Pfam" id="PF12697"/>
    </source>
</evidence>
<gene>
    <name evidence="2" type="ORF">FHU39_004782</name>
</gene>
<dbReference type="EMBL" id="JACHVQ010000007">
    <property type="protein sequence ID" value="MBB2894731.1"/>
    <property type="molecule type" value="Genomic_DNA"/>
</dbReference>